<gene>
    <name evidence="2" type="ORF">QNI16_38525</name>
</gene>
<name>A0AAE3QZR6_9BACT</name>
<reference evidence="2" key="1">
    <citation type="submission" date="2023-05" db="EMBL/GenBank/DDBJ databases">
        <authorList>
            <person name="Zhang X."/>
        </authorList>
    </citation>
    <scope>NUCLEOTIDE SEQUENCE</scope>
    <source>
        <strain evidence="2">YF14B1</strain>
    </source>
</reference>
<dbReference type="EMBL" id="JASJOS010000044">
    <property type="protein sequence ID" value="MDJ1486433.1"/>
    <property type="molecule type" value="Genomic_DNA"/>
</dbReference>
<evidence type="ECO:0000256" key="1">
    <source>
        <dbReference type="SAM" id="Phobius"/>
    </source>
</evidence>
<keyword evidence="1" id="KW-1133">Transmembrane helix</keyword>
<evidence type="ECO:0000313" key="3">
    <source>
        <dbReference type="Proteomes" id="UP001241110"/>
    </source>
</evidence>
<keyword evidence="1" id="KW-0812">Transmembrane</keyword>
<organism evidence="2 3">
    <name type="scientific">Xanthocytophaga flava</name>
    <dbReference type="NCBI Taxonomy" id="3048013"/>
    <lineage>
        <taxon>Bacteria</taxon>
        <taxon>Pseudomonadati</taxon>
        <taxon>Bacteroidota</taxon>
        <taxon>Cytophagia</taxon>
        <taxon>Cytophagales</taxon>
        <taxon>Rhodocytophagaceae</taxon>
        <taxon>Xanthocytophaga</taxon>
    </lineage>
</organism>
<proteinExistence type="predicted"/>
<evidence type="ECO:0000313" key="2">
    <source>
        <dbReference type="EMBL" id="MDJ1486433.1"/>
    </source>
</evidence>
<keyword evidence="1" id="KW-0472">Membrane</keyword>
<dbReference type="Proteomes" id="UP001241110">
    <property type="component" value="Unassembled WGS sequence"/>
</dbReference>
<sequence length="173" mass="20316">MRKDILVFVGSCLFLGLIILFLIFSSMYNTKQGLYYSNTSPTIEDSKEKGVFYQKLSFVKNDTLRIDSLELVPYKAWLEREFLDIETRELDSTKIIAVISFKLYKKGKEFYPKDTNHLPLLDSNYSSDYISKHMQENTNIMYTGFYFFRKDLSDTLIIKNPKSSQFIKLVTTK</sequence>
<protein>
    <submittedName>
        <fullName evidence="2">Uncharacterized protein</fullName>
    </submittedName>
</protein>
<feature type="transmembrane region" description="Helical" evidence="1">
    <location>
        <begin position="6"/>
        <end position="24"/>
    </location>
</feature>
<comment type="caution">
    <text evidence="2">The sequence shown here is derived from an EMBL/GenBank/DDBJ whole genome shotgun (WGS) entry which is preliminary data.</text>
</comment>
<dbReference type="AlphaFoldDB" id="A0AAE3QZR6"/>
<dbReference type="RefSeq" id="WP_313990015.1">
    <property type="nucleotide sequence ID" value="NZ_JASJOS010000044.1"/>
</dbReference>
<accession>A0AAE3QZR6</accession>